<dbReference type="InterPro" id="IPR012902">
    <property type="entry name" value="N_methyl_site"/>
</dbReference>
<proteinExistence type="predicted"/>
<dbReference type="Pfam" id="PF07963">
    <property type="entry name" value="N_methyl"/>
    <property type="match status" value="1"/>
</dbReference>
<dbReference type="AlphaFoldDB" id="N9P7B2"/>
<dbReference type="STRING" id="70346.F897_00934"/>
<evidence type="ECO:0008006" key="4">
    <source>
        <dbReference type="Google" id="ProtNLM"/>
    </source>
</evidence>
<comment type="caution">
    <text evidence="2">The sequence shown here is derived from an EMBL/GenBank/DDBJ whole genome shotgun (WGS) entry which is preliminary data.</text>
</comment>
<dbReference type="PATRIC" id="fig|1217693.3.peg.895"/>
<sequence>MELGESVQKNKGFTLIELMVTIAVLGIIATIAAPSFGDAIKKQQLNNTAKELAYLFGQARAQSAALRKKVTIKFANGTNDATTFYWTSKYSDIRLTSDTTDVVFQPIGLVTKRNKQIDNPSFNPLLPENNTTNPKKIDQVVPLVFTVCSTKLATSKEISISRTGVIEKIENKAGAC</sequence>
<dbReference type="InterPro" id="IPR045584">
    <property type="entry name" value="Pilin-like"/>
</dbReference>
<evidence type="ECO:0000256" key="1">
    <source>
        <dbReference type="SAM" id="Phobius"/>
    </source>
</evidence>
<evidence type="ECO:0000313" key="3">
    <source>
        <dbReference type="Proteomes" id="UP000013101"/>
    </source>
</evidence>
<dbReference type="PROSITE" id="PS00409">
    <property type="entry name" value="PROKAR_NTER_METHYL"/>
    <property type="match status" value="1"/>
</dbReference>
<dbReference type="Proteomes" id="UP000013101">
    <property type="component" value="Unassembled WGS sequence"/>
</dbReference>
<organism evidence="2 3">
    <name type="scientific">Acinetobacter variabilis</name>
    <dbReference type="NCBI Taxonomy" id="70346"/>
    <lineage>
        <taxon>Bacteria</taxon>
        <taxon>Pseudomonadati</taxon>
        <taxon>Pseudomonadota</taxon>
        <taxon>Gammaproteobacteria</taxon>
        <taxon>Moraxellales</taxon>
        <taxon>Moraxellaceae</taxon>
        <taxon>Acinetobacter</taxon>
    </lineage>
</organism>
<keyword evidence="1" id="KW-1133">Transmembrane helix</keyword>
<protein>
    <recommendedName>
        <fullName evidence="4">Type II secretion system protein H</fullName>
    </recommendedName>
</protein>
<reference evidence="2 3" key="1">
    <citation type="submission" date="2013-02" db="EMBL/GenBank/DDBJ databases">
        <title>The Genome Sequence of Acinetobacter sp. NIPH 2171.</title>
        <authorList>
            <consortium name="The Broad Institute Genome Sequencing Platform"/>
            <consortium name="The Broad Institute Genome Sequencing Center for Infectious Disease"/>
            <person name="Cerqueira G."/>
            <person name="Feldgarden M."/>
            <person name="Courvalin P."/>
            <person name="Perichon B."/>
            <person name="Grillot-Courvalin C."/>
            <person name="Clermont D."/>
            <person name="Rocha E."/>
            <person name="Yoon E.-J."/>
            <person name="Nemec A."/>
            <person name="Walker B."/>
            <person name="Young S.K."/>
            <person name="Zeng Q."/>
            <person name="Gargeya S."/>
            <person name="Fitzgerald M."/>
            <person name="Haas B."/>
            <person name="Abouelleil A."/>
            <person name="Alvarado L."/>
            <person name="Arachchi H.M."/>
            <person name="Berlin A.M."/>
            <person name="Chapman S.B."/>
            <person name="Dewar J."/>
            <person name="Goldberg J."/>
            <person name="Griggs A."/>
            <person name="Gujja S."/>
            <person name="Hansen M."/>
            <person name="Howarth C."/>
            <person name="Imamovic A."/>
            <person name="Larimer J."/>
            <person name="McCowan C."/>
            <person name="Murphy C."/>
            <person name="Neiman D."/>
            <person name="Pearson M."/>
            <person name="Priest M."/>
            <person name="Roberts A."/>
            <person name="Saif S."/>
            <person name="Shea T."/>
            <person name="Sisk P."/>
            <person name="Sykes S."/>
            <person name="Wortman J."/>
            <person name="Nusbaum C."/>
            <person name="Birren B."/>
        </authorList>
    </citation>
    <scope>NUCLEOTIDE SEQUENCE [LARGE SCALE GENOMIC DNA]</scope>
    <source>
        <strain evidence="2 3">NIPH 2171</strain>
    </source>
</reference>
<dbReference type="EMBL" id="APRS01000006">
    <property type="protein sequence ID" value="ENX10732.1"/>
    <property type="molecule type" value="Genomic_DNA"/>
</dbReference>
<keyword evidence="1" id="KW-0812">Transmembrane</keyword>
<accession>N9P7B2</accession>
<dbReference type="Gene3D" id="3.30.700.10">
    <property type="entry name" value="Glycoprotein, Type 4 Pilin"/>
    <property type="match status" value="1"/>
</dbReference>
<dbReference type="HOGENOM" id="CLU_084761_2_1_6"/>
<name>N9P7B2_9GAMM</name>
<dbReference type="NCBIfam" id="TIGR02532">
    <property type="entry name" value="IV_pilin_GFxxxE"/>
    <property type="match status" value="1"/>
</dbReference>
<dbReference type="SUPFAM" id="SSF54523">
    <property type="entry name" value="Pili subunits"/>
    <property type="match status" value="1"/>
</dbReference>
<evidence type="ECO:0000313" key="2">
    <source>
        <dbReference type="EMBL" id="ENX10732.1"/>
    </source>
</evidence>
<keyword evidence="1" id="KW-0472">Membrane</keyword>
<feature type="transmembrane region" description="Helical" evidence="1">
    <location>
        <begin position="12"/>
        <end position="33"/>
    </location>
</feature>
<gene>
    <name evidence="2" type="ORF">F897_00934</name>
</gene>